<feature type="signal peptide" evidence="1">
    <location>
        <begin position="1"/>
        <end position="26"/>
    </location>
</feature>
<accession>A0A5P2AI42</accession>
<dbReference type="EMBL" id="CP029194">
    <property type="protein sequence ID" value="QES17802.1"/>
    <property type="molecule type" value="Genomic_DNA"/>
</dbReference>
<organism evidence="3 4">
    <name type="scientific">Streptomyces venezuelae</name>
    <dbReference type="NCBI Taxonomy" id="54571"/>
    <lineage>
        <taxon>Bacteria</taxon>
        <taxon>Bacillati</taxon>
        <taxon>Actinomycetota</taxon>
        <taxon>Actinomycetes</taxon>
        <taxon>Kitasatosporales</taxon>
        <taxon>Streptomycetaceae</taxon>
        <taxon>Streptomyces</taxon>
    </lineage>
</organism>
<proteinExistence type="predicted"/>
<dbReference type="Proteomes" id="UP000324106">
    <property type="component" value="Chromosome"/>
</dbReference>
<gene>
    <name evidence="3" type="ORF">DEJ46_00735</name>
</gene>
<dbReference type="PROSITE" id="PS50231">
    <property type="entry name" value="RICIN_B_LECTIN"/>
    <property type="match status" value="1"/>
</dbReference>
<feature type="chain" id="PRO_5039214187" description="Ricin B lectin domain-containing protein" evidence="1">
    <location>
        <begin position="27"/>
        <end position="251"/>
    </location>
</feature>
<dbReference type="OrthoDB" id="3296611at2"/>
<dbReference type="InterPro" id="IPR035992">
    <property type="entry name" value="Ricin_B-like_lectins"/>
</dbReference>
<dbReference type="SMART" id="SM00458">
    <property type="entry name" value="RICIN"/>
    <property type="match status" value="1"/>
</dbReference>
<protein>
    <recommendedName>
        <fullName evidence="2">Ricin B lectin domain-containing protein</fullName>
    </recommendedName>
</protein>
<evidence type="ECO:0000259" key="2">
    <source>
        <dbReference type="SMART" id="SM00458"/>
    </source>
</evidence>
<reference evidence="3 4" key="1">
    <citation type="submission" date="2018-05" db="EMBL/GenBank/DDBJ databases">
        <title>Streptomyces venezuelae.</title>
        <authorList>
            <person name="Kim W."/>
            <person name="Lee N."/>
            <person name="Cho B.-K."/>
        </authorList>
    </citation>
    <scope>NUCLEOTIDE SEQUENCE [LARGE SCALE GENOMIC DNA]</scope>
    <source>
        <strain evidence="3 4">ATCC 15068</strain>
    </source>
</reference>
<dbReference type="InterPro" id="IPR000772">
    <property type="entry name" value="Ricin_B_lectin"/>
</dbReference>
<dbReference type="AlphaFoldDB" id="A0A5P2AI42"/>
<feature type="domain" description="Ricin B lectin" evidence="2">
    <location>
        <begin position="123"/>
        <end position="250"/>
    </location>
</feature>
<dbReference type="SUPFAM" id="SSF50370">
    <property type="entry name" value="Ricin B-like lectins"/>
    <property type="match status" value="1"/>
</dbReference>
<dbReference type="RefSeq" id="WP_150263450.1">
    <property type="nucleotide sequence ID" value="NZ_CP029194.1"/>
</dbReference>
<sequence length="251" mass="25690">MRRTAALFATALLAGAAAFTAPAANATESPASAATQSTATVPGPGGVGSCTEAGMSATCTGLDPMQTWSVGGTCASYDFSTGSYTFSQAWSGWVTGDTTTSASCFGTGMWWGGGVSFGPAVPAGPVGQVTGFAGKCLDVRGGSMANKTPTQIWDCLGNVNQRWKIGADGTIRAVGVCLDIWDGRTGNGTQVHTGPCNGNAAQQWRVRSDGAIVNTKSGRCLDVRGFDSTNGNIVQIWDCNSTSNQIWHLPA</sequence>
<evidence type="ECO:0000313" key="3">
    <source>
        <dbReference type="EMBL" id="QES17802.1"/>
    </source>
</evidence>
<evidence type="ECO:0000256" key="1">
    <source>
        <dbReference type="SAM" id="SignalP"/>
    </source>
</evidence>
<evidence type="ECO:0000313" key="4">
    <source>
        <dbReference type="Proteomes" id="UP000324106"/>
    </source>
</evidence>
<dbReference type="Gene3D" id="2.80.10.50">
    <property type="match status" value="2"/>
</dbReference>
<dbReference type="Pfam" id="PF00652">
    <property type="entry name" value="Ricin_B_lectin"/>
    <property type="match status" value="1"/>
</dbReference>
<keyword evidence="1" id="KW-0732">Signal</keyword>
<name>A0A5P2AI42_STRVZ</name>